<gene>
    <name evidence="1" type="ORF">F53441_7023</name>
</gene>
<sequence length="144" mass="15523">MSDSRPLPQIQDEPTELSFVGSDNSFTFSTDFRALSSVIYSQDVDQSLQLDSWPQAAVSLGHFMEQEDILGLAVGSVPSVMGDFSDVDFAEPIIGLDSHLNDSEQILFDTSSSPLSFLDRSPASFEMHPGHVLLSGSPDAAAIL</sequence>
<comment type="caution">
    <text evidence="1">The sequence shown here is derived from an EMBL/GenBank/DDBJ whole genome shotgun (WGS) entry which is preliminary data.</text>
</comment>
<organism evidence="1 2">
    <name type="scientific">Fusarium austroafricanum</name>
    <dbReference type="NCBI Taxonomy" id="2364996"/>
    <lineage>
        <taxon>Eukaryota</taxon>
        <taxon>Fungi</taxon>
        <taxon>Dikarya</taxon>
        <taxon>Ascomycota</taxon>
        <taxon>Pezizomycotina</taxon>
        <taxon>Sordariomycetes</taxon>
        <taxon>Hypocreomycetidae</taxon>
        <taxon>Hypocreales</taxon>
        <taxon>Nectriaceae</taxon>
        <taxon>Fusarium</taxon>
        <taxon>Fusarium concolor species complex</taxon>
    </lineage>
</organism>
<accession>A0A8H4KHK5</accession>
<proteinExistence type="predicted"/>
<name>A0A8H4KHK5_9HYPO</name>
<evidence type="ECO:0000313" key="2">
    <source>
        <dbReference type="Proteomes" id="UP000605986"/>
    </source>
</evidence>
<dbReference type="EMBL" id="JAADJG010000272">
    <property type="protein sequence ID" value="KAF4449828.1"/>
    <property type="molecule type" value="Genomic_DNA"/>
</dbReference>
<dbReference type="OrthoDB" id="5061935at2759"/>
<protein>
    <submittedName>
        <fullName evidence="1">Uncharacterized protein</fullName>
    </submittedName>
</protein>
<dbReference type="AlphaFoldDB" id="A0A8H4KHK5"/>
<reference evidence="1" key="1">
    <citation type="submission" date="2020-01" db="EMBL/GenBank/DDBJ databases">
        <title>Identification and distribution of gene clusters putatively required for synthesis of sphingolipid metabolism inhibitors in phylogenetically diverse species of the filamentous fungus Fusarium.</title>
        <authorList>
            <person name="Kim H.-S."/>
            <person name="Busman M."/>
            <person name="Brown D.W."/>
            <person name="Divon H."/>
            <person name="Uhlig S."/>
            <person name="Proctor R.H."/>
        </authorList>
    </citation>
    <scope>NUCLEOTIDE SEQUENCE</scope>
    <source>
        <strain evidence="1">NRRL 53441</strain>
    </source>
</reference>
<evidence type="ECO:0000313" key="1">
    <source>
        <dbReference type="EMBL" id="KAF4449828.1"/>
    </source>
</evidence>
<keyword evidence="2" id="KW-1185">Reference proteome</keyword>
<dbReference type="Proteomes" id="UP000605986">
    <property type="component" value="Unassembled WGS sequence"/>
</dbReference>